<comment type="similarity">
    <text evidence="7">Belongs to the shikimate kinase family.</text>
</comment>
<dbReference type="InterPro" id="IPR000623">
    <property type="entry name" value="Shikimate_kinase/TSH1"/>
</dbReference>
<evidence type="ECO:0000256" key="5">
    <source>
        <dbReference type="ARBA" id="ARBA00022840"/>
    </source>
</evidence>
<keyword evidence="5 7" id="KW-0067">ATP-binding</keyword>
<dbReference type="KEGG" id="cbw:RR42_s3013"/>
<dbReference type="AlphaFoldDB" id="A0A0C4YRI6"/>
<accession>A0A0C4YRI6</accession>
<evidence type="ECO:0000259" key="9">
    <source>
        <dbReference type="PROSITE" id="PS50943"/>
    </source>
</evidence>
<dbReference type="Gene3D" id="1.10.260.40">
    <property type="entry name" value="lambda repressor-like DNA-binding domains"/>
    <property type="match status" value="1"/>
</dbReference>
<comment type="function">
    <text evidence="7">Catalyzes the specific phosphorylation of the 3-hydroxyl group of shikimic acid using ATP as a cosubstrate.</text>
</comment>
<evidence type="ECO:0000313" key="10">
    <source>
        <dbReference type="EMBL" id="AJG24594.1"/>
    </source>
</evidence>
<comment type="pathway">
    <text evidence="7">Metabolic intermediate biosynthesis; chorismate biosynthesis; chorismate from D-erythrose 4-phosphate and phosphoenolpyruvate: step 5/7.</text>
</comment>
<reference evidence="10 11" key="1">
    <citation type="journal article" date="2015" name="Genome Announc.">
        <title>Complete Genome Sequence of Cupriavidus basilensis 4G11, Isolated from the Oak Ridge Field Research Center Site.</title>
        <authorList>
            <person name="Ray J."/>
            <person name="Waters R.J."/>
            <person name="Skerker J.M."/>
            <person name="Kuehl J.V."/>
            <person name="Price M.N."/>
            <person name="Huang J."/>
            <person name="Chakraborty R."/>
            <person name="Arkin A.P."/>
            <person name="Deutschbauer A."/>
        </authorList>
    </citation>
    <scope>NUCLEOTIDE SEQUENCE [LARGE SCALE GENOMIC DNA]</scope>
    <source>
        <strain evidence="10">4G11</strain>
    </source>
</reference>
<dbReference type="Gene3D" id="3.40.50.300">
    <property type="entry name" value="P-loop containing nucleotide triphosphate hydrolases"/>
    <property type="match status" value="1"/>
</dbReference>
<evidence type="ECO:0000256" key="2">
    <source>
        <dbReference type="ARBA" id="ARBA00022679"/>
    </source>
</evidence>
<dbReference type="STRING" id="68895.RR42_s3013"/>
<evidence type="ECO:0000256" key="6">
    <source>
        <dbReference type="ARBA" id="ARBA00023141"/>
    </source>
</evidence>
<dbReference type="RefSeq" id="WP_043356818.1">
    <property type="nucleotide sequence ID" value="NZ_CP010537.1"/>
</dbReference>
<dbReference type="GO" id="GO:0009423">
    <property type="term" value="P:chorismate biosynthetic process"/>
    <property type="evidence" value="ECO:0007669"/>
    <property type="project" value="UniProtKB-UniRule"/>
</dbReference>
<dbReference type="GO" id="GO:0003677">
    <property type="term" value="F:DNA binding"/>
    <property type="evidence" value="ECO:0007669"/>
    <property type="project" value="InterPro"/>
</dbReference>
<protein>
    <recommendedName>
        <fullName evidence="7">Shikimate kinase</fullName>
        <shortName evidence="7">SK</shortName>
        <ecNumber evidence="7">2.7.1.71</ecNumber>
    </recommendedName>
</protein>
<dbReference type="InterPro" id="IPR027417">
    <property type="entry name" value="P-loop_NTPase"/>
</dbReference>
<dbReference type="Pfam" id="PF01202">
    <property type="entry name" value="SKI"/>
    <property type="match status" value="1"/>
</dbReference>
<dbReference type="GO" id="GO:0000287">
    <property type="term" value="F:magnesium ion binding"/>
    <property type="evidence" value="ECO:0007669"/>
    <property type="project" value="UniProtKB-UniRule"/>
</dbReference>
<organism evidence="10 11">
    <name type="scientific">Cupriavidus basilensis</name>
    <dbReference type="NCBI Taxonomy" id="68895"/>
    <lineage>
        <taxon>Bacteria</taxon>
        <taxon>Pseudomonadati</taxon>
        <taxon>Pseudomonadota</taxon>
        <taxon>Betaproteobacteria</taxon>
        <taxon>Burkholderiales</taxon>
        <taxon>Burkholderiaceae</taxon>
        <taxon>Cupriavidus</taxon>
    </lineage>
</organism>
<dbReference type="InterPro" id="IPR031322">
    <property type="entry name" value="Shikimate/glucono_kinase"/>
</dbReference>
<dbReference type="PANTHER" id="PTHR21087:SF16">
    <property type="entry name" value="SHIKIMATE KINASE 1, CHLOROPLASTIC"/>
    <property type="match status" value="1"/>
</dbReference>
<dbReference type="SUPFAM" id="SSF52540">
    <property type="entry name" value="P-loop containing nucleoside triphosphate hydrolases"/>
    <property type="match status" value="1"/>
</dbReference>
<feature type="domain" description="HTH cro/C1-type" evidence="9">
    <location>
        <begin position="49"/>
        <end position="103"/>
    </location>
</feature>
<feature type="region of interest" description="Disordered" evidence="8">
    <location>
        <begin position="1"/>
        <end position="32"/>
    </location>
</feature>
<keyword evidence="2 7" id="KW-0808">Transferase</keyword>
<feature type="binding site" evidence="7">
    <location>
        <position position="229"/>
    </location>
    <ligand>
        <name>substrate</name>
    </ligand>
</feature>
<dbReference type="GO" id="GO:0004765">
    <property type="term" value="F:shikimate kinase activity"/>
    <property type="evidence" value="ECO:0007669"/>
    <property type="project" value="UniProtKB-UniRule"/>
</dbReference>
<proteinExistence type="inferred from homology"/>
<feature type="binding site" evidence="7">
    <location>
        <position position="206"/>
    </location>
    <ligand>
        <name>substrate</name>
    </ligand>
</feature>
<evidence type="ECO:0000256" key="3">
    <source>
        <dbReference type="ARBA" id="ARBA00022741"/>
    </source>
</evidence>
<gene>
    <name evidence="7" type="primary">aroK</name>
    <name evidence="10" type="ORF">RR42_s3013</name>
</gene>
<dbReference type="EC" id="2.7.1.71" evidence="7"/>
<name>A0A0C4YRI6_9BURK</name>
<feature type="binding site" evidence="7">
    <location>
        <begin position="160"/>
        <end position="165"/>
    </location>
    <ligand>
        <name>ATP</name>
        <dbReference type="ChEBI" id="CHEBI:30616"/>
    </ligand>
</feature>
<evidence type="ECO:0000256" key="8">
    <source>
        <dbReference type="SAM" id="MobiDB-lite"/>
    </source>
</evidence>
<dbReference type="NCBIfam" id="NF006015">
    <property type="entry name" value="PRK08154.1"/>
    <property type="match status" value="1"/>
</dbReference>
<keyword evidence="7" id="KW-0479">Metal-binding</keyword>
<keyword evidence="6 7" id="KW-0057">Aromatic amino acid biosynthesis</keyword>
<dbReference type="OrthoDB" id="9800332at2"/>
<comment type="subcellular location">
    <subcellularLocation>
        <location evidence="7">Cytoplasm</location>
    </subcellularLocation>
</comment>
<keyword evidence="3 7" id="KW-0547">Nucleotide-binding</keyword>
<comment type="caution">
    <text evidence="7">Lacks conserved residue(s) required for the propagation of feature annotation.</text>
</comment>
<dbReference type="CDD" id="cd00093">
    <property type="entry name" value="HTH_XRE"/>
    <property type="match status" value="1"/>
</dbReference>
<dbReference type="SUPFAM" id="SSF47413">
    <property type="entry name" value="lambda repressor-like DNA-binding domains"/>
    <property type="match status" value="1"/>
</dbReference>
<dbReference type="InterPro" id="IPR001387">
    <property type="entry name" value="Cro/C1-type_HTH"/>
</dbReference>
<dbReference type="PANTHER" id="PTHR21087">
    <property type="entry name" value="SHIKIMATE KINASE"/>
    <property type="match status" value="1"/>
</dbReference>
<evidence type="ECO:0000256" key="7">
    <source>
        <dbReference type="HAMAP-Rule" id="MF_00109"/>
    </source>
</evidence>
<dbReference type="GO" id="GO:0009073">
    <property type="term" value="P:aromatic amino acid family biosynthetic process"/>
    <property type="evidence" value="ECO:0007669"/>
    <property type="project" value="UniProtKB-KW"/>
</dbReference>
<dbReference type="Pfam" id="PF01381">
    <property type="entry name" value="HTH_3"/>
    <property type="match status" value="1"/>
</dbReference>
<dbReference type="HAMAP" id="MF_00109">
    <property type="entry name" value="Shikimate_kinase"/>
    <property type="match status" value="1"/>
</dbReference>
<evidence type="ECO:0000313" key="11">
    <source>
        <dbReference type="Proteomes" id="UP000031843"/>
    </source>
</evidence>
<evidence type="ECO:0000256" key="1">
    <source>
        <dbReference type="ARBA" id="ARBA00022605"/>
    </source>
</evidence>
<comment type="catalytic activity">
    <reaction evidence="7">
        <text>shikimate + ATP = 3-phosphoshikimate + ADP + H(+)</text>
        <dbReference type="Rhea" id="RHEA:13121"/>
        <dbReference type="ChEBI" id="CHEBI:15378"/>
        <dbReference type="ChEBI" id="CHEBI:30616"/>
        <dbReference type="ChEBI" id="CHEBI:36208"/>
        <dbReference type="ChEBI" id="CHEBI:145989"/>
        <dbReference type="ChEBI" id="CHEBI:456216"/>
        <dbReference type="EC" id="2.7.1.71"/>
    </reaction>
</comment>
<keyword evidence="1 7" id="KW-0028">Amino-acid biosynthesis</keyword>
<sequence>MSSTILHVPGLTRESADEHEADAAPGNGSAAEAGGLEKNAFLAALGERVRELRSRRGLTRKATAVAAGVSERHLANLEYGSGNASILVLLQIASALHCSLAELLGDVSTSSPEWLLIRELLEHRDEGTLRRVRIAVGEMLGTGGGNAARSPRVALIGLRGAGKSTLGGMLAEDLGFPFVELSREIEKFAGCSISEIQGLYGMNAYRRYERRALEEAIQIYPEAVIATPGGLVSDPATFNLLLAHCTTVWLQASPEDHMNRVRAQGDFRPMAASKEAMEDLRHILAGRAAFYSKAEFSVDTSAEPLEPTFLALRERVRYALQLPL</sequence>
<dbReference type="UniPathway" id="UPA00053">
    <property type="reaction ID" value="UER00088"/>
</dbReference>
<dbReference type="CDD" id="cd00464">
    <property type="entry name" value="SK"/>
    <property type="match status" value="1"/>
</dbReference>
<keyword evidence="11" id="KW-1185">Reference proteome</keyword>
<keyword evidence="7" id="KW-0460">Magnesium</keyword>
<feature type="binding site" evidence="7">
    <location>
        <position position="287"/>
    </location>
    <ligand>
        <name>substrate</name>
    </ligand>
</feature>
<evidence type="ECO:0000256" key="4">
    <source>
        <dbReference type="ARBA" id="ARBA00022777"/>
    </source>
</evidence>
<keyword evidence="4 7" id="KW-0418">Kinase</keyword>
<feature type="binding site" evidence="7">
    <location>
        <position position="268"/>
    </location>
    <ligand>
        <name>ATP</name>
        <dbReference type="ChEBI" id="CHEBI:30616"/>
    </ligand>
</feature>
<dbReference type="EMBL" id="CP010537">
    <property type="protein sequence ID" value="AJG24594.1"/>
    <property type="molecule type" value="Genomic_DNA"/>
</dbReference>
<comment type="cofactor">
    <cofactor evidence="7">
        <name>Mg(2+)</name>
        <dbReference type="ChEBI" id="CHEBI:18420"/>
    </cofactor>
    <text evidence="7">Binds 1 Mg(2+) ion per subunit.</text>
</comment>
<comment type="subunit">
    <text evidence="7">Monomer.</text>
</comment>
<dbReference type="InterPro" id="IPR010982">
    <property type="entry name" value="Lambda_DNA-bd_dom_sf"/>
</dbReference>
<dbReference type="Proteomes" id="UP000031843">
    <property type="component" value="Chromosome secondary"/>
</dbReference>
<dbReference type="PRINTS" id="PR01100">
    <property type="entry name" value="SHIKIMTKNASE"/>
</dbReference>
<dbReference type="GO" id="GO:0005524">
    <property type="term" value="F:ATP binding"/>
    <property type="evidence" value="ECO:0007669"/>
    <property type="project" value="UniProtKB-UniRule"/>
</dbReference>
<dbReference type="GO" id="GO:0008652">
    <property type="term" value="P:amino acid biosynthetic process"/>
    <property type="evidence" value="ECO:0007669"/>
    <property type="project" value="UniProtKB-KW"/>
</dbReference>
<feature type="binding site" evidence="7">
    <location>
        <position position="164"/>
    </location>
    <ligand>
        <name>Mg(2+)</name>
        <dbReference type="ChEBI" id="CHEBI:18420"/>
    </ligand>
</feature>
<dbReference type="PROSITE" id="PS50943">
    <property type="entry name" value="HTH_CROC1"/>
    <property type="match status" value="1"/>
</dbReference>
<keyword evidence="7" id="KW-0963">Cytoplasm</keyword>
<dbReference type="SMART" id="SM00530">
    <property type="entry name" value="HTH_XRE"/>
    <property type="match status" value="1"/>
</dbReference>
<dbReference type="GO" id="GO:0005829">
    <property type="term" value="C:cytosol"/>
    <property type="evidence" value="ECO:0007669"/>
    <property type="project" value="TreeGrafter"/>
</dbReference>